<dbReference type="Pfam" id="PF01472">
    <property type="entry name" value="PUA"/>
    <property type="match status" value="1"/>
</dbReference>
<feature type="binding site" evidence="8">
    <location>
        <position position="15"/>
    </location>
    <ligand>
        <name>ATP</name>
        <dbReference type="ChEBI" id="CHEBI:30616"/>
    </ligand>
</feature>
<evidence type="ECO:0000256" key="1">
    <source>
        <dbReference type="ARBA" id="ARBA00022490"/>
    </source>
</evidence>
<dbReference type="PATRIC" id="fig|1249552.3.peg.2096"/>
<dbReference type="GO" id="GO:0003723">
    <property type="term" value="F:RNA binding"/>
    <property type="evidence" value="ECO:0007669"/>
    <property type="project" value="InterPro"/>
</dbReference>
<comment type="similarity">
    <text evidence="8">Belongs to the glutamate 5-kinase family.</text>
</comment>
<dbReference type="GO" id="GO:0055129">
    <property type="term" value="P:L-proline biosynthetic process"/>
    <property type="evidence" value="ECO:0007669"/>
    <property type="project" value="UniProtKB-UniRule"/>
</dbReference>
<dbReference type="GO" id="GO:0005524">
    <property type="term" value="F:ATP binding"/>
    <property type="evidence" value="ECO:0007669"/>
    <property type="project" value="UniProtKB-KW"/>
</dbReference>
<dbReference type="InterPro" id="IPR001057">
    <property type="entry name" value="Glu/AcGlu_kinase"/>
</dbReference>
<dbReference type="NCBIfam" id="TIGR01027">
    <property type="entry name" value="proB"/>
    <property type="match status" value="1"/>
</dbReference>
<dbReference type="UniPathway" id="UPA00098">
    <property type="reaction ID" value="UER00359"/>
</dbReference>
<dbReference type="FunFam" id="3.40.1160.10:FF:000018">
    <property type="entry name" value="Glutamate 5-kinase"/>
    <property type="match status" value="1"/>
</dbReference>
<dbReference type="PANTHER" id="PTHR43654">
    <property type="entry name" value="GLUTAMATE 5-KINASE"/>
    <property type="match status" value="1"/>
</dbReference>
<feature type="binding site" evidence="8">
    <location>
        <position position="55"/>
    </location>
    <ligand>
        <name>substrate</name>
    </ligand>
</feature>
<dbReference type="PRINTS" id="PR00474">
    <property type="entry name" value="GLU5KINASE"/>
</dbReference>
<dbReference type="InterPro" id="IPR041739">
    <property type="entry name" value="G5K_ProB"/>
</dbReference>
<dbReference type="InterPro" id="IPR011529">
    <property type="entry name" value="Glu_5kinase"/>
</dbReference>
<comment type="pathway">
    <text evidence="8">Amino-acid biosynthesis; L-proline biosynthesis; L-glutamate 5-semialdehyde from L-glutamate: step 1/2.</text>
</comment>
<dbReference type="SMART" id="SM00359">
    <property type="entry name" value="PUA"/>
    <property type="match status" value="1"/>
</dbReference>
<dbReference type="PANTHER" id="PTHR43654:SF1">
    <property type="entry name" value="ISOPENTENYL PHOSPHATE KINASE"/>
    <property type="match status" value="1"/>
</dbReference>
<feature type="binding site" evidence="8">
    <location>
        <position position="154"/>
    </location>
    <ligand>
        <name>substrate</name>
    </ligand>
</feature>
<dbReference type="InterPro" id="IPR001048">
    <property type="entry name" value="Asp/Glu/Uridylate_kinase"/>
</dbReference>
<dbReference type="Pfam" id="PF00696">
    <property type="entry name" value="AA_kinase"/>
    <property type="match status" value="1"/>
</dbReference>
<dbReference type="PIRSF" id="PIRSF000729">
    <property type="entry name" value="GK"/>
    <property type="match status" value="1"/>
</dbReference>
<evidence type="ECO:0000259" key="9">
    <source>
        <dbReference type="SMART" id="SM00359"/>
    </source>
</evidence>
<dbReference type="RefSeq" id="WP_058022185.1">
    <property type="nucleotide sequence ID" value="NZ_CP013189.1"/>
</dbReference>
<dbReference type="GO" id="GO:0005829">
    <property type="term" value="C:cytosol"/>
    <property type="evidence" value="ECO:0007669"/>
    <property type="project" value="TreeGrafter"/>
</dbReference>
<dbReference type="SUPFAM" id="SSF88697">
    <property type="entry name" value="PUA domain-like"/>
    <property type="match status" value="1"/>
</dbReference>
<evidence type="ECO:0000256" key="8">
    <source>
        <dbReference type="HAMAP-Rule" id="MF_00456"/>
    </source>
</evidence>
<feature type="binding site" evidence="8">
    <location>
        <begin position="174"/>
        <end position="175"/>
    </location>
    <ligand>
        <name>ATP</name>
        <dbReference type="ChEBI" id="CHEBI:30616"/>
    </ligand>
</feature>
<dbReference type="InterPro" id="IPR002478">
    <property type="entry name" value="PUA"/>
</dbReference>
<name>A0A0S2KF40_9GAMM</name>
<dbReference type="PROSITE" id="PS50890">
    <property type="entry name" value="PUA"/>
    <property type="match status" value="1"/>
</dbReference>
<dbReference type="Proteomes" id="UP000065641">
    <property type="component" value="Chromosome"/>
</dbReference>
<accession>A0A0S2KF40</accession>
<evidence type="ECO:0000313" key="11">
    <source>
        <dbReference type="Proteomes" id="UP000065641"/>
    </source>
</evidence>
<dbReference type="HAMAP" id="MF_00456">
    <property type="entry name" value="ProB"/>
    <property type="match status" value="1"/>
</dbReference>
<proteinExistence type="inferred from homology"/>
<keyword evidence="2 8" id="KW-0028">Amino-acid biosynthesis</keyword>
<dbReference type="FunFam" id="2.30.130.10:FF:000007">
    <property type="entry name" value="Glutamate 5-kinase"/>
    <property type="match status" value="1"/>
</dbReference>
<comment type="caution">
    <text evidence="8">Lacks conserved residue(s) required for the propagation of feature annotation.</text>
</comment>
<dbReference type="EC" id="2.7.2.11" evidence="8"/>
<dbReference type="EMBL" id="CP013189">
    <property type="protein sequence ID" value="ALO46723.1"/>
    <property type="molecule type" value="Genomic_DNA"/>
</dbReference>
<dbReference type="Gene3D" id="3.40.1160.10">
    <property type="entry name" value="Acetylglutamate kinase-like"/>
    <property type="match status" value="1"/>
</dbReference>
<dbReference type="PROSITE" id="PS00902">
    <property type="entry name" value="GLUTAMATE_5_KINASE"/>
    <property type="match status" value="1"/>
</dbReference>
<dbReference type="Gene3D" id="2.30.130.10">
    <property type="entry name" value="PUA domain"/>
    <property type="match status" value="1"/>
</dbReference>
<evidence type="ECO:0000313" key="10">
    <source>
        <dbReference type="EMBL" id="ALO46723.1"/>
    </source>
</evidence>
<feature type="binding site" evidence="8">
    <location>
        <position position="142"/>
    </location>
    <ligand>
        <name>substrate</name>
    </ligand>
</feature>
<dbReference type="CDD" id="cd21157">
    <property type="entry name" value="PUA_G5K"/>
    <property type="match status" value="1"/>
</dbReference>
<gene>
    <name evidence="8" type="primary">proB</name>
    <name evidence="10" type="ORF">PS2015_2084</name>
</gene>
<evidence type="ECO:0000256" key="6">
    <source>
        <dbReference type="ARBA" id="ARBA00022777"/>
    </source>
</evidence>
<evidence type="ECO:0000256" key="7">
    <source>
        <dbReference type="ARBA" id="ARBA00022840"/>
    </source>
</evidence>
<dbReference type="KEGG" id="pspi:PS2015_2084"/>
<keyword evidence="5 8" id="KW-0547">Nucleotide-binding</keyword>
<dbReference type="InterPro" id="IPR015947">
    <property type="entry name" value="PUA-like_sf"/>
</dbReference>
<keyword evidence="6 8" id="KW-0418">Kinase</keyword>
<dbReference type="InterPro" id="IPR019797">
    <property type="entry name" value="Glutamate_5-kinase_CS"/>
</dbReference>
<dbReference type="STRING" id="1249552.PS2015_2084"/>
<evidence type="ECO:0000256" key="5">
    <source>
        <dbReference type="ARBA" id="ARBA00022741"/>
    </source>
</evidence>
<keyword evidence="1 8" id="KW-0963">Cytoplasm</keyword>
<dbReference type="GO" id="GO:0004349">
    <property type="term" value="F:glutamate 5-kinase activity"/>
    <property type="evidence" value="ECO:0007669"/>
    <property type="project" value="UniProtKB-UniRule"/>
</dbReference>
<dbReference type="OrthoDB" id="9804434at2"/>
<keyword evidence="7 8" id="KW-0067">ATP-binding</keyword>
<dbReference type="AlphaFoldDB" id="A0A0S2KF40"/>
<reference evidence="10 11" key="1">
    <citation type="submission" date="2015-11" db="EMBL/GenBank/DDBJ databases">
        <authorList>
            <person name="Zhang Y."/>
            <person name="Guo Z."/>
        </authorList>
    </citation>
    <scope>NUCLEOTIDE SEQUENCE [LARGE SCALE GENOMIC DNA]</scope>
    <source>
        <strain evidence="10 11">KCTC 32221</strain>
    </source>
</reference>
<keyword evidence="11" id="KW-1185">Reference proteome</keyword>
<protein>
    <recommendedName>
        <fullName evidence="8">Glutamate 5-kinase</fullName>
        <ecNumber evidence="8">2.7.2.11</ecNumber>
    </recommendedName>
    <alternativeName>
        <fullName evidence="8">Gamma-glutamyl kinase</fullName>
        <shortName evidence="8">GK</shortName>
    </alternativeName>
</protein>
<dbReference type="CDD" id="cd04242">
    <property type="entry name" value="AAK_G5K_ProB"/>
    <property type="match status" value="1"/>
</dbReference>
<evidence type="ECO:0000256" key="3">
    <source>
        <dbReference type="ARBA" id="ARBA00022650"/>
    </source>
</evidence>
<evidence type="ECO:0000256" key="4">
    <source>
        <dbReference type="ARBA" id="ARBA00022679"/>
    </source>
</evidence>
<dbReference type="InterPro" id="IPR036393">
    <property type="entry name" value="AceGlu_kinase-like_sf"/>
</dbReference>
<comment type="catalytic activity">
    <reaction evidence="8">
        <text>L-glutamate + ATP = L-glutamyl 5-phosphate + ADP</text>
        <dbReference type="Rhea" id="RHEA:14877"/>
        <dbReference type="ChEBI" id="CHEBI:29985"/>
        <dbReference type="ChEBI" id="CHEBI:30616"/>
        <dbReference type="ChEBI" id="CHEBI:58274"/>
        <dbReference type="ChEBI" id="CHEBI:456216"/>
        <dbReference type="EC" id="2.7.2.11"/>
    </reaction>
</comment>
<dbReference type="SUPFAM" id="SSF53633">
    <property type="entry name" value="Carbamate kinase-like"/>
    <property type="match status" value="1"/>
</dbReference>
<comment type="subcellular location">
    <subcellularLocation>
        <location evidence="8">Cytoplasm</location>
    </subcellularLocation>
</comment>
<feature type="domain" description="PUA" evidence="9">
    <location>
        <begin position="281"/>
        <end position="364"/>
    </location>
</feature>
<dbReference type="InterPro" id="IPR036974">
    <property type="entry name" value="PUA_sf"/>
</dbReference>
<evidence type="ECO:0000256" key="2">
    <source>
        <dbReference type="ARBA" id="ARBA00022605"/>
    </source>
</evidence>
<keyword evidence="3 8" id="KW-0641">Proline biosynthesis</keyword>
<dbReference type="InterPro" id="IPR005715">
    <property type="entry name" value="Glu_5kinase/COase_Synthase"/>
</dbReference>
<keyword evidence="4 8" id="KW-0808">Transferase</keyword>
<sequence>MSSNQEVVKRRWVVKIGSSLITNNGTGLDHAAISEWVRQLVGLREKGIEVVLVSSGAVAEGVARLGLKSRPRQVHLQQAAAAVGQMGLVQTYETRFQQFGVHTAQVLLTHDDLANRRRYLNARSTLTGLVDMGVVPVINENDTVATAELCFGDNDTLGALVANLLGADTLVILTDQRGLHREDPRAVPDAPLISEAMAADPALLKMAGGSGSLGRGGMRTKITAARLAARSGACTIIVNGRESDVLLRLVQGESIGTRLLPEKQPVAARKQWLAGQLKVKGSLTVDTGAERVLRESGRSLLPVGVIAVNGRFDRGEVVACVNESGQEVARGLVNYNSTEAGQLVRQPSRMIESLLGYAGDPEMIHRDNLVLNDH</sequence>
<organism evidence="10 11">
    <name type="scientific">Pseudohongiella spirulinae</name>
    <dbReference type="NCBI Taxonomy" id="1249552"/>
    <lineage>
        <taxon>Bacteria</taxon>
        <taxon>Pseudomonadati</taxon>
        <taxon>Pseudomonadota</taxon>
        <taxon>Gammaproteobacteria</taxon>
        <taxon>Pseudomonadales</taxon>
        <taxon>Pseudohongiellaceae</taxon>
        <taxon>Pseudohongiella</taxon>
    </lineage>
</organism>
<comment type="function">
    <text evidence="8">Catalyzes the transfer of a phosphate group to glutamate to form L-glutamate 5-phosphate.</text>
</comment>